<keyword evidence="5 6" id="KW-0472">Membrane</keyword>
<keyword evidence="8" id="KW-1185">Reference proteome</keyword>
<sequence>MKIGMRNIKTAIAVFICVVIFKIFRMDSPFYAAIAAIIAMQSSVKETFTAGKNRMLGTFVGAIVGLSFALINPENPFLVGIGIVIIICICNKLKWNKSISTSGIVFIAIMVNLNGKSPWTYSLYRTIDTLIGIGVAVAVNYLIFPPNSTEKLIKLYRELKDITFKTVEQRFCLGENPNLSLMNKRISELKVYIEDYSIRFKPKEDKSKVVSNVTEGIKLCRGVYEHLKAIELIKEQTVLNEYNASRINSLYNCSINTNEEMKTEANAAFNYHADRIIDKLYSISRLS</sequence>
<reference evidence="7 8" key="1">
    <citation type="submission" date="2019-03" db="EMBL/GenBank/DDBJ databases">
        <title>Genomic Encyclopedia of Type Strains, Phase IV (KMG-IV): sequencing the most valuable type-strain genomes for metagenomic binning, comparative biology and taxonomic classification.</title>
        <authorList>
            <person name="Goeker M."/>
        </authorList>
    </citation>
    <scope>NUCLEOTIDE SEQUENCE [LARGE SCALE GENOMIC DNA]</scope>
    <source>
        <strain evidence="7 8">DSM 24455</strain>
    </source>
</reference>
<dbReference type="GO" id="GO:0005886">
    <property type="term" value="C:plasma membrane"/>
    <property type="evidence" value="ECO:0007669"/>
    <property type="project" value="UniProtKB-SubCell"/>
</dbReference>
<feature type="transmembrane region" description="Helical" evidence="6">
    <location>
        <begin position="7"/>
        <end position="24"/>
    </location>
</feature>
<feature type="transmembrane region" description="Helical" evidence="6">
    <location>
        <begin position="121"/>
        <end position="144"/>
    </location>
</feature>
<comment type="subcellular location">
    <subcellularLocation>
        <location evidence="1">Cell membrane</location>
        <topology evidence="1">Multi-pass membrane protein</topology>
    </subcellularLocation>
</comment>
<comment type="caution">
    <text evidence="7">The sequence shown here is derived from an EMBL/GenBank/DDBJ whole genome shotgun (WGS) entry which is preliminary data.</text>
</comment>
<evidence type="ECO:0000313" key="8">
    <source>
        <dbReference type="Proteomes" id="UP000295325"/>
    </source>
</evidence>
<dbReference type="EMBL" id="SOAZ01000048">
    <property type="protein sequence ID" value="TDT45755.1"/>
    <property type="molecule type" value="Genomic_DNA"/>
</dbReference>
<dbReference type="OrthoDB" id="1653617at2"/>
<evidence type="ECO:0000256" key="2">
    <source>
        <dbReference type="ARBA" id="ARBA00022475"/>
    </source>
</evidence>
<evidence type="ECO:0000313" key="7">
    <source>
        <dbReference type="EMBL" id="TDT45755.1"/>
    </source>
</evidence>
<evidence type="ECO:0000256" key="6">
    <source>
        <dbReference type="SAM" id="Phobius"/>
    </source>
</evidence>
<organism evidence="7 8">
    <name type="scientific">Fonticella tunisiensis</name>
    <dbReference type="NCBI Taxonomy" id="1096341"/>
    <lineage>
        <taxon>Bacteria</taxon>
        <taxon>Bacillati</taxon>
        <taxon>Bacillota</taxon>
        <taxon>Clostridia</taxon>
        <taxon>Eubacteriales</taxon>
        <taxon>Clostridiaceae</taxon>
        <taxon>Fonticella</taxon>
    </lineage>
</organism>
<dbReference type="AlphaFoldDB" id="A0A4R7K5Z9"/>
<protein>
    <submittedName>
        <fullName evidence="7">Uncharacterized membrane protein YgaE (UPF0421/DUF939 family)</fullName>
    </submittedName>
</protein>
<evidence type="ECO:0000256" key="3">
    <source>
        <dbReference type="ARBA" id="ARBA00022692"/>
    </source>
</evidence>
<dbReference type="PANTHER" id="PTHR30509">
    <property type="entry name" value="P-HYDROXYBENZOIC ACID EFFLUX PUMP SUBUNIT-RELATED"/>
    <property type="match status" value="1"/>
</dbReference>
<dbReference type="Proteomes" id="UP000295325">
    <property type="component" value="Unassembled WGS sequence"/>
</dbReference>
<proteinExistence type="predicted"/>
<accession>A0A4R7K5Z9</accession>
<dbReference type="Pfam" id="PF06081">
    <property type="entry name" value="ArAE_1"/>
    <property type="match status" value="1"/>
</dbReference>
<dbReference type="PANTHER" id="PTHR30509:SF9">
    <property type="entry name" value="MULTIDRUG RESISTANCE PROTEIN MDTO"/>
    <property type="match status" value="1"/>
</dbReference>
<evidence type="ECO:0000256" key="1">
    <source>
        <dbReference type="ARBA" id="ARBA00004651"/>
    </source>
</evidence>
<gene>
    <name evidence="7" type="ORF">EDD71_1488</name>
</gene>
<keyword evidence="4 6" id="KW-1133">Transmembrane helix</keyword>
<keyword evidence="3 6" id="KW-0812">Transmembrane</keyword>
<evidence type="ECO:0000256" key="4">
    <source>
        <dbReference type="ARBA" id="ARBA00022989"/>
    </source>
</evidence>
<feature type="transmembrane region" description="Helical" evidence="6">
    <location>
        <begin position="98"/>
        <end position="115"/>
    </location>
</feature>
<dbReference type="RefSeq" id="WP_133629488.1">
    <property type="nucleotide sequence ID" value="NZ_SOAZ01000048.1"/>
</dbReference>
<feature type="transmembrane region" description="Helical" evidence="6">
    <location>
        <begin position="77"/>
        <end position="93"/>
    </location>
</feature>
<evidence type="ECO:0000256" key="5">
    <source>
        <dbReference type="ARBA" id="ARBA00023136"/>
    </source>
</evidence>
<keyword evidence="2" id="KW-1003">Cell membrane</keyword>
<name>A0A4R7K5Z9_9CLOT</name>
<dbReference type="InterPro" id="IPR010343">
    <property type="entry name" value="ArAE_1"/>
</dbReference>